<dbReference type="Gene3D" id="3.40.190.10">
    <property type="entry name" value="Periplasmic binding protein-like II"/>
    <property type="match status" value="2"/>
</dbReference>
<gene>
    <name evidence="7" type="ORF">U27_04480</name>
</gene>
<evidence type="ECO:0000259" key="6">
    <source>
        <dbReference type="SMART" id="SM00062"/>
    </source>
</evidence>
<keyword evidence="2" id="KW-0813">Transport</keyword>
<dbReference type="HOGENOM" id="CLU_019602_3_2_0"/>
<dbReference type="Pfam" id="PF00497">
    <property type="entry name" value="SBP_bac_3"/>
    <property type="match status" value="1"/>
</dbReference>
<evidence type="ECO:0000256" key="5">
    <source>
        <dbReference type="SAM" id="SignalP"/>
    </source>
</evidence>
<feature type="signal peptide" evidence="5">
    <location>
        <begin position="1"/>
        <end position="24"/>
    </location>
</feature>
<dbReference type="InterPro" id="IPR051455">
    <property type="entry name" value="Bact_solute-bind_prot3"/>
</dbReference>
<keyword evidence="8" id="KW-1185">Reference proteome</keyword>
<feature type="domain" description="Solute-binding protein family 3/N-terminal" evidence="6">
    <location>
        <begin position="35"/>
        <end position="264"/>
    </location>
</feature>
<dbReference type="STRING" id="1499967.U27_04480"/>
<organism evidence="7">
    <name type="scientific">Vecturithrix granuli</name>
    <dbReference type="NCBI Taxonomy" id="1499967"/>
    <lineage>
        <taxon>Bacteria</taxon>
        <taxon>Candidatus Moduliflexota</taxon>
        <taxon>Candidatus Vecturitrichia</taxon>
        <taxon>Candidatus Vecturitrichales</taxon>
        <taxon>Candidatus Vecturitrichaceae</taxon>
        <taxon>Candidatus Vecturithrix</taxon>
    </lineage>
</organism>
<dbReference type="GO" id="GO:0006865">
    <property type="term" value="P:amino acid transport"/>
    <property type="evidence" value="ECO:0007669"/>
    <property type="project" value="TreeGrafter"/>
</dbReference>
<feature type="chain" id="PRO_5001755414" evidence="5">
    <location>
        <begin position="25"/>
        <end position="339"/>
    </location>
</feature>
<dbReference type="AlphaFoldDB" id="A0A081BYV8"/>
<dbReference type="SMART" id="SM00062">
    <property type="entry name" value="PBPb"/>
    <property type="match status" value="1"/>
</dbReference>
<dbReference type="EMBL" id="DF820466">
    <property type="protein sequence ID" value="GAK57513.1"/>
    <property type="molecule type" value="Genomic_DNA"/>
</dbReference>
<dbReference type="PANTHER" id="PTHR30085">
    <property type="entry name" value="AMINO ACID ABC TRANSPORTER PERMEASE"/>
    <property type="match status" value="1"/>
</dbReference>
<reference evidence="7" key="1">
    <citation type="journal article" date="2015" name="PeerJ">
        <title>First genomic representation of candidate bacterial phylum KSB3 points to enhanced environmental sensing as a trigger of wastewater bulking.</title>
        <authorList>
            <person name="Sekiguchi Y."/>
            <person name="Ohashi A."/>
            <person name="Parks D.H."/>
            <person name="Yamauchi T."/>
            <person name="Tyson G.W."/>
            <person name="Hugenholtz P."/>
        </authorList>
    </citation>
    <scope>NUCLEOTIDE SEQUENCE [LARGE SCALE GENOMIC DNA]</scope>
</reference>
<evidence type="ECO:0000256" key="4">
    <source>
        <dbReference type="RuleBase" id="RU003744"/>
    </source>
</evidence>
<dbReference type="InterPro" id="IPR018313">
    <property type="entry name" value="SBP_3_CS"/>
</dbReference>
<name>A0A081BYV8_VECG1</name>
<sequence length="339" mass="37142">MKKLHLILVLTIALSVIATSAVWAATLDVVKQKDYVNVGVSGKVPGFSAPDEKGVWKGLDVDFGRAVAAAIFNDPDKVRFTPVTTNERFTALQSGEIDILSRNTTWTYSRDVKLGLEFIGVIFYDGQGFMVPKKLGVKSATELDGASVCTQSGTTTEMNLSSYFAAKGMTFKPVVYESADEATVIYDTGRCDVYTTDTSGLAARRTSLSKPDDHIILPELISKEPLGPVVRQGDQQWGDIVRWTLFALINAEELGITSQNVDEQLKSENPDVKRFLGVEDDLGQYMGLTADWAYRIIKHVGNYGEIFERNVGLETSLGLERGLNALWTNGGLLYAPPIN</sequence>
<evidence type="ECO:0000256" key="1">
    <source>
        <dbReference type="ARBA" id="ARBA00010333"/>
    </source>
</evidence>
<evidence type="ECO:0000313" key="8">
    <source>
        <dbReference type="Proteomes" id="UP000030661"/>
    </source>
</evidence>
<keyword evidence="3 5" id="KW-0732">Signal</keyword>
<evidence type="ECO:0000256" key="2">
    <source>
        <dbReference type="ARBA" id="ARBA00022448"/>
    </source>
</evidence>
<dbReference type="CDD" id="cd13692">
    <property type="entry name" value="PBP2_BztA"/>
    <property type="match status" value="1"/>
</dbReference>
<comment type="similarity">
    <text evidence="1 4">Belongs to the bacterial solute-binding protein 3 family.</text>
</comment>
<dbReference type="PANTHER" id="PTHR30085:SF7">
    <property type="entry name" value="AMINO-ACID ABC TRANSPORTER-BINDING PROTEIN YHDW-RELATED"/>
    <property type="match status" value="1"/>
</dbReference>
<dbReference type="PROSITE" id="PS01039">
    <property type="entry name" value="SBP_BACTERIAL_3"/>
    <property type="match status" value="1"/>
</dbReference>
<dbReference type="Proteomes" id="UP000030661">
    <property type="component" value="Unassembled WGS sequence"/>
</dbReference>
<accession>A0A081BYV8</accession>
<dbReference type="InterPro" id="IPR001638">
    <property type="entry name" value="Solute-binding_3/MltF_N"/>
</dbReference>
<protein>
    <submittedName>
        <fullName evidence="7">Probable amino acid ABC transporter, periplasmic substrate-binding protein</fullName>
    </submittedName>
</protein>
<dbReference type="SUPFAM" id="SSF53850">
    <property type="entry name" value="Periplasmic binding protein-like II"/>
    <property type="match status" value="1"/>
</dbReference>
<proteinExistence type="inferred from homology"/>
<evidence type="ECO:0000313" key="7">
    <source>
        <dbReference type="EMBL" id="GAK57513.1"/>
    </source>
</evidence>
<evidence type="ECO:0000256" key="3">
    <source>
        <dbReference type="ARBA" id="ARBA00022729"/>
    </source>
</evidence>
<dbReference type="eggNOG" id="COG0834">
    <property type="taxonomic scope" value="Bacteria"/>
</dbReference>